<comment type="similarity">
    <text evidence="1 2">Belongs to the UPF0102 family.</text>
</comment>
<dbReference type="NCBIfam" id="TIGR00252">
    <property type="entry name" value="YraN family protein"/>
    <property type="match status" value="1"/>
</dbReference>
<dbReference type="Gene3D" id="3.40.1350.10">
    <property type="match status" value="1"/>
</dbReference>
<dbReference type="NCBIfam" id="NF009150">
    <property type="entry name" value="PRK12497.1-3"/>
    <property type="match status" value="1"/>
</dbReference>
<sequence length="134" mass="14459">MARAEDSPDTSRPDRRARGGAVETAALRFLQRHGLRLLARNARARGGELDLVMHDGDSLVFVEVRYRASALFGGGAASVDAGKRRKLVLAAQAFLLAHPQHADSPCRFDVIDAGGDPQAPAIQWLKDAFRADDA</sequence>
<dbReference type="Proteomes" id="UP000308149">
    <property type="component" value="Chromosome"/>
</dbReference>
<dbReference type="KEGG" id="thes:FHQ07_05885"/>
<dbReference type="EMBL" id="CP040871">
    <property type="protein sequence ID" value="QDA56879.1"/>
    <property type="molecule type" value="Genomic_DNA"/>
</dbReference>
<dbReference type="InterPro" id="IPR011856">
    <property type="entry name" value="tRNA_endonuc-like_dom_sf"/>
</dbReference>
<dbReference type="InterPro" id="IPR003509">
    <property type="entry name" value="UPF0102_YraN-like"/>
</dbReference>
<dbReference type="PANTHER" id="PTHR34039:SF1">
    <property type="entry name" value="UPF0102 PROTEIN YRAN"/>
    <property type="match status" value="1"/>
</dbReference>
<evidence type="ECO:0000256" key="1">
    <source>
        <dbReference type="ARBA" id="ARBA00006738"/>
    </source>
</evidence>
<dbReference type="AlphaFoldDB" id="A0A5B7ZQ43"/>
<evidence type="ECO:0000313" key="4">
    <source>
        <dbReference type="Proteomes" id="UP000308149"/>
    </source>
</evidence>
<dbReference type="PANTHER" id="PTHR34039">
    <property type="entry name" value="UPF0102 PROTEIN YRAN"/>
    <property type="match status" value="1"/>
</dbReference>
<accession>A0A5B7ZQ43</accession>
<dbReference type="HAMAP" id="MF_00048">
    <property type="entry name" value="UPF0102"/>
    <property type="match status" value="1"/>
</dbReference>
<dbReference type="RefSeq" id="WP_139715931.1">
    <property type="nucleotide sequence ID" value="NZ_CP040871.1"/>
</dbReference>
<gene>
    <name evidence="3" type="ORF">FHQ07_05885</name>
</gene>
<name>A0A5B7ZQ43_9GAMM</name>
<dbReference type="GO" id="GO:0003676">
    <property type="term" value="F:nucleic acid binding"/>
    <property type="evidence" value="ECO:0007669"/>
    <property type="project" value="InterPro"/>
</dbReference>
<protein>
    <recommendedName>
        <fullName evidence="2">UPF0102 protein FHQ07_05885</fullName>
    </recommendedName>
</protein>
<dbReference type="InterPro" id="IPR011335">
    <property type="entry name" value="Restrct_endonuc-II-like"/>
</dbReference>
<reference evidence="3 4" key="1">
    <citation type="submission" date="2019-06" db="EMBL/GenBank/DDBJ databases">
        <title>Thermomonas aquatica sp. nov., isolated from an industrial wastewater treatment plant.</title>
        <authorList>
            <person name="Jeon J.H."/>
            <person name="Park D.-S."/>
        </authorList>
    </citation>
    <scope>NUCLEOTIDE SEQUENCE [LARGE SCALE GENOMIC DNA]</scope>
    <source>
        <strain evidence="3 4">SY21</strain>
    </source>
</reference>
<keyword evidence="4" id="KW-1185">Reference proteome</keyword>
<dbReference type="OrthoDB" id="9794876at2"/>
<dbReference type="Pfam" id="PF02021">
    <property type="entry name" value="UPF0102"/>
    <property type="match status" value="1"/>
</dbReference>
<evidence type="ECO:0000256" key="2">
    <source>
        <dbReference type="HAMAP-Rule" id="MF_00048"/>
    </source>
</evidence>
<evidence type="ECO:0000313" key="3">
    <source>
        <dbReference type="EMBL" id="QDA56879.1"/>
    </source>
</evidence>
<organism evidence="3 4">
    <name type="scientific">Thermomonas aquatica</name>
    <dbReference type="NCBI Taxonomy" id="2202149"/>
    <lineage>
        <taxon>Bacteria</taxon>
        <taxon>Pseudomonadati</taxon>
        <taxon>Pseudomonadota</taxon>
        <taxon>Gammaproteobacteria</taxon>
        <taxon>Lysobacterales</taxon>
        <taxon>Lysobacteraceae</taxon>
        <taxon>Thermomonas</taxon>
    </lineage>
</organism>
<dbReference type="SUPFAM" id="SSF52980">
    <property type="entry name" value="Restriction endonuclease-like"/>
    <property type="match status" value="1"/>
</dbReference>
<proteinExistence type="inferred from homology"/>